<dbReference type="AlphaFoldDB" id="A0A830HYX0"/>
<dbReference type="Proteomes" id="UP000660262">
    <property type="component" value="Unassembled WGS sequence"/>
</dbReference>
<comment type="caution">
    <text evidence="1">The sequence shown here is derived from an EMBL/GenBank/DDBJ whole genome shotgun (WGS) entry which is preliminary data.</text>
</comment>
<protein>
    <submittedName>
        <fullName evidence="1">Uncharacterized protein</fullName>
    </submittedName>
</protein>
<gene>
    <name evidence="1" type="ORF">PPROV_001051300</name>
</gene>
<keyword evidence="2" id="KW-1185">Reference proteome</keyword>
<organism evidence="1 2">
    <name type="scientific">Pycnococcus provasolii</name>
    <dbReference type="NCBI Taxonomy" id="41880"/>
    <lineage>
        <taxon>Eukaryota</taxon>
        <taxon>Viridiplantae</taxon>
        <taxon>Chlorophyta</taxon>
        <taxon>Pseudoscourfieldiophyceae</taxon>
        <taxon>Pseudoscourfieldiales</taxon>
        <taxon>Pycnococcaceae</taxon>
        <taxon>Pycnococcus</taxon>
    </lineage>
</organism>
<dbReference type="EMBL" id="BNJQ01000036">
    <property type="protein sequence ID" value="GHP11785.1"/>
    <property type="molecule type" value="Genomic_DNA"/>
</dbReference>
<evidence type="ECO:0000313" key="1">
    <source>
        <dbReference type="EMBL" id="GHP11785.1"/>
    </source>
</evidence>
<accession>A0A830HYX0</accession>
<sequence length="185" mass="21298">MREAFSTSEESLRARWRAKREEAHAAFKKQIENLAGRRNATIARLQQECETTRPADARPSTNLLDLEKRVAALALAGDYRTGKKAREQARALRAAELERTNADHDAAYAVKQMRAHEQLDRERKAIEEKYNGRVLVELEKSERSELMALRRNHLSAIRKLHGGRTRERAELRVYENNAKIAGKIR</sequence>
<reference evidence="1" key="1">
    <citation type="submission" date="2020-10" db="EMBL/GenBank/DDBJ databases">
        <title>Unveiling of a novel bifunctional photoreceptor, Dualchrome1, isolated from a cosmopolitan green alga.</title>
        <authorList>
            <person name="Suzuki S."/>
            <person name="Kawachi M."/>
        </authorList>
    </citation>
    <scope>NUCLEOTIDE SEQUENCE</scope>
    <source>
        <strain evidence="1">NIES 2893</strain>
    </source>
</reference>
<proteinExistence type="predicted"/>
<evidence type="ECO:0000313" key="2">
    <source>
        <dbReference type="Proteomes" id="UP000660262"/>
    </source>
</evidence>
<name>A0A830HYX0_9CHLO</name>